<organism evidence="4 5">
    <name type="scientific">Nicotiana attenuata</name>
    <name type="common">Coyote tobacco</name>
    <dbReference type="NCBI Taxonomy" id="49451"/>
    <lineage>
        <taxon>Eukaryota</taxon>
        <taxon>Viridiplantae</taxon>
        <taxon>Streptophyta</taxon>
        <taxon>Embryophyta</taxon>
        <taxon>Tracheophyta</taxon>
        <taxon>Spermatophyta</taxon>
        <taxon>Magnoliopsida</taxon>
        <taxon>eudicotyledons</taxon>
        <taxon>Gunneridae</taxon>
        <taxon>Pentapetalae</taxon>
        <taxon>asterids</taxon>
        <taxon>lamiids</taxon>
        <taxon>Solanales</taxon>
        <taxon>Solanaceae</taxon>
        <taxon>Nicotianoideae</taxon>
        <taxon>Nicotianeae</taxon>
        <taxon>Nicotiana</taxon>
    </lineage>
</organism>
<dbReference type="Pfam" id="PF06697">
    <property type="entry name" value="DUF1191"/>
    <property type="match status" value="1"/>
</dbReference>
<dbReference type="AlphaFoldDB" id="A0A1J6I7K4"/>
<evidence type="ECO:0000256" key="1">
    <source>
        <dbReference type="SAM" id="MobiDB-lite"/>
    </source>
</evidence>
<feature type="chain" id="PRO_5012792008" evidence="3">
    <location>
        <begin position="21"/>
        <end position="315"/>
    </location>
</feature>
<sequence>MHSVGYKYIILWFLIVVVIGSESVTSDSSAKSSLDSLLQEYAFKALRLPETKTGTAYNGSVPSNLSGIRISALMLKRDSLKWRGYGYYNEFFIPTVVIEEPYVEDIVLVYQNIGDYWSSYYYSLPGYTYLAPVLGILAYDASDLYAINLPELDILAMDDPITIKFPYVQPAPEGSLPKCVYFYSNNLVEFGDVTDGNICETRIQGHFAIVVEVPVAPSPSPAADEIAPSLPPTPHDDNNDHQKNKSEIWIISLVSFLVFALLGILFVIVKKFGLIEKRQRLYGSAEVVEPLLGNTEVTLPLEAPSRPLLENDYVL</sequence>
<dbReference type="InterPro" id="IPR010605">
    <property type="entry name" value="DUF1191"/>
</dbReference>
<keyword evidence="2" id="KW-1133">Transmembrane helix</keyword>
<keyword evidence="2" id="KW-0472">Membrane</keyword>
<dbReference type="Gramene" id="OIT00990">
    <property type="protein sequence ID" value="OIT00990"/>
    <property type="gene ID" value="A4A49_14956"/>
</dbReference>
<dbReference type="OMA" id="YNEFFIP"/>
<feature type="region of interest" description="Disordered" evidence="1">
    <location>
        <begin position="220"/>
        <end position="241"/>
    </location>
</feature>
<dbReference type="PANTHER" id="PTHR33512:SF32">
    <property type="match status" value="1"/>
</dbReference>
<reference evidence="4" key="1">
    <citation type="submission" date="2016-11" db="EMBL/GenBank/DDBJ databases">
        <title>The genome of Nicotiana attenuata.</title>
        <authorList>
            <person name="Xu S."/>
            <person name="Brockmoeller T."/>
            <person name="Gaquerel E."/>
            <person name="Navarro A."/>
            <person name="Kuhl H."/>
            <person name="Gase K."/>
            <person name="Ling Z."/>
            <person name="Zhou W."/>
            <person name="Kreitzer C."/>
            <person name="Stanke M."/>
            <person name="Tang H."/>
            <person name="Lyons E."/>
            <person name="Pandey P."/>
            <person name="Pandey S.P."/>
            <person name="Timmermann B."/>
            <person name="Baldwin I.T."/>
        </authorList>
    </citation>
    <scope>NUCLEOTIDE SEQUENCE [LARGE SCALE GENOMIC DNA]</scope>
    <source>
        <strain evidence="4">UT</strain>
    </source>
</reference>
<dbReference type="KEGG" id="nau:109230191"/>
<name>A0A1J6I7K4_NICAT</name>
<proteinExistence type="predicted"/>
<feature type="transmembrane region" description="Helical" evidence="2">
    <location>
        <begin position="248"/>
        <end position="269"/>
    </location>
</feature>
<feature type="signal peptide" evidence="3">
    <location>
        <begin position="1"/>
        <end position="20"/>
    </location>
</feature>
<keyword evidence="2" id="KW-0812">Transmembrane</keyword>
<evidence type="ECO:0000313" key="5">
    <source>
        <dbReference type="Proteomes" id="UP000187609"/>
    </source>
</evidence>
<protein>
    <submittedName>
        <fullName evidence="4">Uncharacterized protein</fullName>
    </submittedName>
</protein>
<accession>A0A1J6I7K4</accession>
<dbReference type="Proteomes" id="UP000187609">
    <property type="component" value="Unassembled WGS sequence"/>
</dbReference>
<dbReference type="EMBL" id="MJEQ01037189">
    <property type="protein sequence ID" value="OIT00990.1"/>
    <property type="molecule type" value="Genomic_DNA"/>
</dbReference>
<dbReference type="GO" id="GO:0016020">
    <property type="term" value="C:membrane"/>
    <property type="evidence" value="ECO:0007669"/>
    <property type="project" value="TreeGrafter"/>
</dbReference>
<evidence type="ECO:0000256" key="3">
    <source>
        <dbReference type="SAM" id="SignalP"/>
    </source>
</evidence>
<keyword evidence="5" id="KW-1185">Reference proteome</keyword>
<comment type="caution">
    <text evidence="4">The sequence shown here is derived from an EMBL/GenBank/DDBJ whole genome shotgun (WGS) entry which is preliminary data.</text>
</comment>
<dbReference type="OrthoDB" id="1227281at2759"/>
<evidence type="ECO:0000313" key="4">
    <source>
        <dbReference type="EMBL" id="OIT00990.1"/>
    </source>
</evidence>
<dbReference type="PANTHER" id="PTHR33512">
    <property type="entry name" value="PROTEIN, PUTATIVE (DUF1191)-RELATED"/>
    <property type="match status" value="1"/>
</dbReference>
<keyword evidence="3" id="KW-0732">Signal</keyword>
<evidence type="ECO:0000256" key="2">
    <source>
        <dbReference type="SAM" id="Phobius"/>
    </source>
</evidence>
<gene>
    <name evidence="4" type="ORF">A4A49_14956</name>
</gene>
<dbReference type="STRING" id="49451.A0A1J6I7K4"/>